<feature type="transmembrane region" description="Helical" evidence="3">
    <location>
        <begin position="201"/>
        <end position="222"/>
    </location>
</feature>
<comment type="cofactor">
    <cofactor evidence="1">
        <name>Fe(2+)</name>
        <dbReference type="ChEBI" id="CHEBI:29033"/>
    </cofactor>
</comment>
<organism evidence="5 6">
    <name type="scientific">Planktothrix tepida PCC 9214</name>
    <dbReference type="NCBI Taxonomy" id="671072"/>
    <lineage>
        <taxon>Bacteria</taxon>
        <taxon>Bacillati</taxon>
        <taxon>Cyanobacteriota</taxon>
        <taxon>Cyanophyceae</taxon>
        <taxon>Oscillatoriophycideae</taxon>
        <taxon>Oscillatoriales</taxon>
        <taxon>Microcoleaceae</taxon>
        <taxon>Planktothrix</taxon>
    </lineage>
</organism>
<dbReference type="InterPro" id="IPR005804">
    <property type="entry name" value="FA_desaturase_dom"/>
</dbReference>
<evidence type="ECO:0000256" key="3">
    <source>
        <dbReference type="SAM" id="Phobius"/>
    </source>
</evidence>
<feature type="transmembrane region" description="Helical" evidence="3">
    <location>
        <begin position="50"/>
        <end position="70"/>
    </location>
</feature>
<evidence type="ECO:0000256" key="1">
    <source>
        <dbReference type="ARBA" id="ARBA00001954"/>
    </source>
</evidence>
<evidence type="ECO:0000313" key="6">
    <source>
        <dbReference type="Proteomes" id="UP000184315"/>
    </source>
</evidence>
<accession>A0A1J1LE73</accession>
<dbReference type="Pfam" id="PF00487">
    <property type="entry name" value="FA_desaturase"/>
    <property type="match status" value="1"/>
</dbReference>
<dbReference type="AlphaFoldDB" id="A0A1J1LE73"/>
<keyword evidence="3" id="KW-0812">Transmembrane</keyword>
<dbReference type="GO" id="GO:0006629">
    <property type="term" value="P:lipid metabolic process"/>
    <property type="evidence" value="ECO:0007669"/>
    <property type="project" value="InterPro"/>
</dbReference>
<keyword evidence="3" id="KW-1133">Transmembrane helix</keyword>
<keyword evidence="3" id="KW-0472">Membrane</keyword>
<dbReference type="InterPro" id="IPR054681">
    <property type="entry name" value="CrtW-like"/>
</dbReference>
<reference evidence="6" key="1">
    <citation type="submission" date="2015-10" db="EMBL/GenBank/DDBJ databases">
        <authorList>
            <person name="Regsiter A."/>
            <person name="william w."/>
        </authorList>
    </citation>
    <scope>NUCLEOTIDE SEQUENCE [LARGE SCALE GENOMIC DNA]</scope>
</reference>
<dbReference type="EMBL" id="CZDF01000132">
    <property type="protein sequence ID" value="CUR30879.1"/>
    <property type="molecule type" value="Genomic_DNA"/>
</dbReference>
<proteinExistence type="inferred from homology"/>
<sequence length="281" mass="33315">MVYKNTEFFMSNPSVLDYHYLDIQDSIPPELASHKNSAESQINSTIKTQAGLWIALTIIAIWTVCFIRFLSLDLPQTNWVIIGLALLLQTFLYTGLFITAHDAMHGSLYPNNLKLNHLIGSIAVTFYGLFSYEELLKKHWLHHRYPASDHDPDFHDGEHQSLISWYLYFMIRYWSWWRLIKLAFVFHSLQFLFHISILNLALFWIIPFIFSSFQLFYFGTFLTHREPQGGYQNEHCAQSNSLPVFWSFMTCYHFGYHQEHHQYPNVPWWQLPNARNLELNP</sequence>
<name>A0A1J1LE73_9CYAN</name>
<gene>
    <name evidence="5" type="ORF">PL9214290470</name>
</gene>
<feature type="transmembrane region" description="Helical" evidence="3">
    <location>
        <begin position="176"/>
        <end position="195"/>
    </location>
</feature>
<feature type="transmembrane region" description="Helical" evidence="3">
    <location>
        <begin position="118"/>
        <end position="136"/>
    </location>
</feature>
<protein>
    <submittedName>
        <fullName evidence="5">Fatty acid desaturase</fullName>
    </submittedName>
</protein>
<feature type="domain" description="Fatty acid desaturase" evidence="4">
    <location>
        <begin position="172"/>
        <end position="276"/>
    </location>
</feature>
<evidence type="ECO:0000256" key="2">
    <source>
        <dbReference type="ARBA" id="ARBA00008749"/>
    </source>
</evidence>
<evidence type="ECO:0000313" key="5">
    <source>
        <dbReference type="EMBL" id="CUR30879.1"/>
    </source>
</evidence>
<keyword evidence="6" id="KW-1185">Reference proteome</keyword>
<dbReference type="STRING" id="671072.PL9214290470"/>
<dbReference type="Proteomes" id="UP000184315">
    <property type="component" value="Unassembled WGS sequence"/>
</dbReference>
<feature type="transmembrane region" description="Helical" evidence="3">
    <location>
        <begin position="77"/>
        <end position="98"/>
    </location>
</feature>
<dbReference type="NCBIfam" id="NF045690">
    <property type="entry name" value="BCarotKetCrtW"/>
    <property type="match status" value="1"/>
</dbReference>
<comment type="similarity">
    <text evidence="2">Belongs to the fatty acid desaturase type 2 family.</text>
</comment>
<evidence type="ECO:0000259" key="4">
    <source>
        <dbReference type="Pfam" id="PF00487"/>
    </source>
</evidence>